<dbReference type="GO" id="GO:0016788">
    <property type="term" value="F:hydrolase activity, acting on ester bonds"/>
    <property type="evidence" value="ECO:0007669"/>
    <property type="project" value="UniProtKB-ARBA"/>
</dbReference>
<dbReference type="InterPro" id="IPR013830">
    <property type="entry name" value="SGNH_hydro"/>
</dbReference>
<keyword evidence="4" id="KW-1185">Reference proteome</keyword>
<gene>
    <name evidence="3" type="ORF">JCM15548_11647</name>
</gene>
<dbReference type="PANTHER" id="PTHR36848">
    <property type="entry name" value="DNA-BINDING PROTEIN (PUTATIVE SECRETED PROTEIN)-RELATED"/>
    <property type="match status" value="1"/>
</dbReference>
<dbReference type="PANTHER" id="PTHR36848:SF2">
    <property type="entry name" value="SECRETED PROTEIN"/>
    <property type="match status" value="1"/>
</dbReference>
<organism evidence="3 4">
    <name type="scientific">Geofilum rubicundum JCM 15548</name>
    <dbReference type="NCBI Taxonomy" id="1236989"/>
    <lineage>
        <taxon>Bacteria</taxon>
        <taxon>Pseudomonadati</taxon>
        <taxon>Bacteroidota</taxon>
        <taxon>Bacteroidia</taxon>
        <taxon>Marinilabiliales</taxon>
        <taxon>Marinilabiliaceae</taxon>
        <taxon>Geofilum</taxon>
    </lineage>
</organism>
<name>A0A0E9LX79_9BACT</name>
<evidence type="ECO:0000313" key="4">
    <source>
        <dbReference type="Proteomes" id="UP000032900"/>
    </source>
</evidence>
<sequence>MQKYLPVAALLACSLLVSGCDESKMEQEVVVWPTIEKEMKPWTRWWWMGSAVNERDLQWHLKHFEQQGFGGVEIAPIYGAKGFEDEYISYLSPKWMEMLDYLIEQSDSLGLGVDMTNGTGWPFGGPHITPDVAAGRLFIQSYEIAAGSSEAPLMIIDDERQKALGVDVIAITGYGPEGEVLDLLAHLDVDKRFNWKPESGVWDVKAAFHGRTRQQVKRAAPGGEGFTFDHFSPKALEQYLSRFDEVFGDENPGVRSFFNDSYELFGASWGENFFEEFEQRRGYSLKPHLDILAGEGDEEVTARIKSDYRETMSELLIQNFSTGWTQWANSKGAKSRNQSHGSPANLLDVYATVDIPEIETFGGTHFPIKGFFWDEGYVKEADHNELFLKMAASAANISGKKLVSCETFTWLGEHFRVPLSQAKPEAEQVFLSGVNHIFYHGTTYSSQDAPWPGWLFYASVHFAPSNSFWPHISGLNEYITRCQSILQGGTAANDLLVYWPIYDTWHKAEGMDMMMSVHGSKEWLASEQVKSLLARGYSFDFVSDALLATLQVDNGQLVTEDGQNSYQAVVIPECERMPLETLQLLVSLAEAGVPVVFQSLPTDVPGYFEVEERRNAMNTLLSDFVPDAEGGDVQLQKRGETRLVVAPELEKGVNHVGVERETLTDLGLKYIRRYSPQGIYYYVVNHTADDLDAKVVLNQQSESIVLLDPQTGASGLIPGTPKGTGTELRLQIRSGESRFVLFTNKKVSNVSRWSYRMSDDGVILVDGQWTVDFVEGGIELPEQQRLNEVKPWTELNDSLANRFSGTAHYSTTFEVEKVTSDSYLLDLGEVMHSARVVLNGTDLGLVWSPPFVLEVGDYLQEGQNELTVEVANLMANRIRDMDRKGIEWQLFHEINFVDINYRGFDAAEWPVMPSGLKGPVRLIPQVILPYELEGSTLNTPLVFDFGSSAGKEAGRYKVAPGFNYTPERGYGFDLNSRVATIGQSDGNAVVASETASSFYFSVRVPEGNYKVTVVAGHPDKASELTIKAESRRWMTGVENIPAGETRTFSFVVNRRSARISDTDSIHRKPREYAYMNWDEKLTLEFNGKNPAIHSVKVESAGADVKTVFLAGNSTVVDQENEPYASWGQMITRYFNDEVVVANFAESGESLASTKASGRWRKILSELKKGDFVMIEFGHNDQKRKGEGIGPYTSFTDLMTGFVNDVKERGGVPIVLTPIQRRRFDEAGQQVETHGDYPDAVRKVAKKEQVHLIDLTAMSTRLFEAWGPEASKNAFVHYPAGTFPRQNSDLSDNTHFNNYGAYHIALCVIKGLQGSATRLDRNLSKDVPVIDLDKPLPYSQWRFPYSLMADAEKPDGN</sequence>
<dbReference type="SUPFAM" id="SSF49785">
    <property type="entry name" value="Galactose-binding domain-like"/>
    <property type="match status" value="2"/>
</dbReference>
<feature type="chain" id="PRO_5002428414" evidence="1">
    <location>
        <begin position="20"/>
        <end position="1356"/>
    </location>
</feature>
<dbReference type="Gene3D" id="2.60.120.430">
    <property type="entry name" value="Galactose-binding lectin"/>
    <property type="match status" value="1"/>
</dbReference>
<evidence type="ECO:0000313" key="3">
    <source>
        <dbReference type="EMBL" id="GAO29460.1"/>
    </source>
</evidence>
<dbReference type="SUPFAM" id="SSF52266">
    <property type="entry name" value="SGNH hydrolase"/>
    <property type="match status" value="1"/>
</dbReference>
<dbReference type="InterPro" id="IPR036514">
    <property type="entry name" value="SGNH_hydro_sf"/>
</dbReference>
<dbReference type="Pfam" id="PF13472">
    <property type="entry name" value="Lipase_GDSL_2"/>
    <property type="match status" value="1"/>
</dbReference>
<keyword evidence="1" id="KW-0732">Signal</keyword>
<dbReference type="InterPro" id="IPR037459">
    <property type="entry name" value="RhgT-like"/>
</dbReference>
<dbReference type="STRING" id="1236989.JCM15548_11647"/>
<accession>A0A0E9LX79</accession>
<dbReference type="Gene3D" id="2.60.120.260">
    <property type="entry name" value="Galactose-binding domain-like"/>
    <property type="match status" value="1"/>
</dbReference>
<reference evidence="3 4" key="1">
    <citation type="journal article" date="2015" name="Microbes Environ.">
        <title>Distribution and evolution of nitrogen fixation genes in the phylum bacteroidetes.</title>
        <authorList>
            <person name="Inoue J."/>
            <person name="Oshima K."/>
            <person name="Suda W."/>
            <person name="Sakamoto M."/>
            <person name="Iino T."/>
            <person name="Noda S."/>
            <person name="Hongoh Y."/>
            <person name="Hattori M."/>
            <person name="Ohkuma M."/>
        </authorList>
    </citation>
    <scope>NUCLEOTIDE SEQUENCE [LARGE SCALE GENOMIC DNA]</scope>
    <source>
        <strain evidence="3">JCM 15548</strain>
    </source>
</reference>
<protein>
    <submittedName>
        <fullName evidence="3">Predicted alpha-L-rhamnosidase</fullName>
    </submittedName>
</protein>
<dbReference type="Pfam" id="PF17132">
    <property type="entry name" value="Glyco_hydro_106"/>
    <property type="match status" value="2"/>
</dbReference>
<dbReference type="Proteomes" id="UP000032900">
    <property type="component" value="Unassembled WGS sequence"/>
</dbReference>
<dbReference type="EMBL" id="BAZW01000009">
    <property type="protein sequence ID" value="GAO29460.1"/>
    <property type="molecule type" value="Genomic_DNA"/>
</dbReference>
<dbReference type="Gene3D" id="3.40.50.1110">
    <property type="entry name" value="SGNH hydrolase"/>
    <property type="match status" value="1"/>
</dbReference>
<comment type="caution">
    <text evidence="3">The sequence shown here is derived from an EMBL/GenBank/DDBJ whole genome shotgun (WGS) entry which is preliminary data.</text>
</comment>
<dbReference type="InterPro" id="IPR008979">
    <property type="entry name" value="Galactose-bd-like_sf"/>
</dbReference>
<feature type="signal peptide" evidence="1">
    <location>
        <begin position="1"/>
        <end position="19"/>
    </location>
</feature>
<evidence type="ECO:0000259" key="2">
    <source>
        <dbReference type="Pfam" id="PF13472"/>
    </source>
</evidence>
<dbReference type="NCBIfam" id="NF045579">
    <property type="entry name" value="rhamnoside_JR"/>
    <property type="match status" value="1"/>
</dbReference>
<proteinExistence type="predicted"/>
<dbReference type="RefSeq" id="WP_162198189.1">
    <property type="nucleotide sequence ID" value="NZ_BAZW01000009.1"/>
</dbReference>
<dbReference type="CDD" id="cd01821">
    <property type="entry name" value="Rhamnogalacturan_acetylesterase_like"/>
    <property type="match status" value="1"/>
</dbReference>
<evidence type="ECO:0000256" key="1">
    <source>
        <dbReference type="SAM" id="SignalP"/>
    </source>
</evidence>
<dbReference type="InterPro" id="IPR053161">
    <property type="entry name" value="Ulvan_degrading_GH"/>
</dbReference>
<feature type="domain" description="SGNH hydrolase-type esterase" evidence="2">
    <location>
        <begin position="1111"/>
        <end position="1272"/>
    </location>
</feature>
<dbReference type="PROSITE" id="PS51257">
    <property type="entry name" value="PROKAR_LIPOPROTEIN"/>
    <property type="match status" value="1"/>
</dbReference>